<dbReference type="Gene3D" id="1.20.5.170">
    <property type="match status" value="2"/>
</dbReference>
<dbReference type="AlphaFoldDB" id="A0A1I2FUK2"/>
<proteinExistence type="inferred from homology"/>
<evidence type="ECO:0000256" key="5">
    <source>
        <dbReference type="ARBA" id="ARBA00022452"/>
    </source>
</evidence>
<keyword evidence="6" id="KW-0812">Transmembrane</keyword>
<dbReference type="SUPFAM" id="SSF54523">
    <property type="entry name" value="Pili subunits"/>
    <property type="match status" value="1"/>
</dbReference>
<keyword evidence="10" id="KW-0998">Cell outer membrane</keyword>
<accession>A0A1I2FUK2</accession>
<dbReference type="CDD" id="cd12820">
    <property type="entry name" value="LbR_YadA-like"/>
    <property type="match status" value="1"/>
</dbReference>
<dbReference type="InterPro" id="IPR011049">
    <property type="entry name" value="Serralysin-like_metalloprot_C"/>
</dbReference>
<organism evidence="15 16">
    <name type="scientific">Dyella marensis</name>
    <dbReference type="NCBI Taxonomy" id="500610"/>
    <lineage>
        <taxon>Bacteria</taxon>
        <taxon>Pseudomonadati</taxon>
        <taxon>Pseudomonadota</taxon>
        <taxon>Gammaproteobacteria</taxon>
        <taxon>Lysobacterales</taxon>
        <taxon>Rhodanobacteraceae</taxon>
        <taxon>Dyella</taxon>
    </lineage>
</organism>
<dbReference type="InterPro" id="IPR005594">
    <property type="entry name" value="YadA_C"/>
</dbReference>
<evidence type="ECO:0000256" key="9">
    <source>
        <dbReference type="ARBA" id="ARBA00023136"/>
    </source>
</evidence>
<comment type="similarity">
    <text evidence="3">Belongs to the autotransporter-2 (AT-2) (TC 1.B.40) family.</text>
</comment>
<evidence type="ECO:0000313" key="16">
    <source>
        <dbReference type="Proteomes" id="UP000199477"/>
    </source>
</evidence>
<gene>
    <name evidence="15" type="ORF">SAMN02799615_02379</name>
</gene>
<evidence type="ECO:0000256" key="6">
    <source>
        <dbReference type="ARBA" id="ARBA00022692"/>
    </source>
</evidence>
<evidence type="ECO:0000259" key="12">
    <source>
        <dbReference type="Pfam" id="PF03895"/>
    </source>
</evidence>
<dbReference type="InterPro" id="IPR008635">
    <property type="entry name" value="Coiled_stalk_dom"/>
</dbReference>
<evidence type="ECO:0000256" key="4">
    <source>
        <dbReference type="ARBA" id="ARBA00022448"/>
    </source>
</evidence>
<evidence type="ECO:0000256" key="10">
    <source>
        <dbReference type="ARBA" id="ARBA00023237"/>
    </source>
</evidence>
<evidence type="ECO:0000313" key="15">
    <source>
        <dbReference type="EMBL" id="SFF08643.1"/>
    </source>
</evidence>
<reference evidence="16" key="1">
    <citation type="submission" date="2016-10" db="EMBL/GenBank/DDBJ databases">
        <authorList>
            <person name="Varghese N."/>
            <person name="Submissions S."/>
        </authorList>
    </citation>
    <scope>NUCLEOTIDE SEQUENCE [LARGE SCALE GENOMIC DNA]</scope>
    <source>
        <strain evidence="16">UNC178MFTsu3.1</strain>
    </source>
</reference>
<dbReference type="GO" id="GO:0009986">
    <property type="term" value="C:cell surface"/>
    <property type="evidence" value="ECO:0007669"/>
    <property type="project" value="UniProtKB-SubCell"/>
</dbReference>
<dbReference type="Pfam" id="PF05658">
    <property type="entry name" value="YadA_head"/>
    <property type="match status" value="3"/>
</dbReference>
<dbReference type="Pfam" id="PF03895">
    <property type="entry name" value="YadA_anchor"/>
    <property type="match status" value="1"/>
</dbReference>
<feature type="domain" description="Trimeric autotransporter adhesin YadA-like C-terminal membrane anchor" evidence="12">
    <location>
        <begin position="412"/>
        <end position="463"/>
    </location>
</feature>
<keyword evidence="5" id="KW-1134">Transmembrane beta strand</keyword>
<evidence type="ECO:0000256" key="1">
    <source>
        <dbReference type="ARBA" id="ARBA00004241"/>
    </source>
</evidence>
<feature type="domain" description="Trimeric autotransporter adhesin YadA-like head" evidence="13">
    <location>
        <begin position="318"/>
        <end position="342"/>
    </location>
</feature>
<evidence type="ECO:0000256" key="11">
    <source>
        <dbReference type="SAM" id="MobiDB-lite"/>
    </source>
</evidence>
<dbReference type="InterPro" id="IPR008640">
    <property type="entry name" value="Adhesin_Head_dom"/>
</dbReference>
<evidence type="ECO:0000256" key="3">
    <source>
        <dbReference type="ARBA" id="ARBA00005848"/>
    </source>
</evidence>
<evidence type="ECO:0000256" key="8">
    <source>
        <dbReference type="ARBA" id="ARBA00022927"/>
    </source>
</evidence>
<name>A0A1I2FUK2_9GAMM</name>
<evidence type="ECO:0000259" key="14">
    <source>
        <dbReference type="Pfam" id="PF05662"/>
    </source>
</evidence>
<dbReference type="STRING" id="500610.SAMN02799615_02379"/>
<keyword evidence="16" id="KW-1185">Reference proteome</keyword>
<feature type="domain" description="Trimeric autotransporter adhesin YadA-like stalk" evidence="14">
    <location>
        <begin position="24"/>
        <end position="54"/>
    </location>
</feature>
<dbReference type="GO" id="GO:0009279">
    <property type="term" value="C:cell outer membrane"/>
    <property type="evidence" value="ECO:0007669"/>
    <property type="project" value="UniProtKB-SubCell"/>
</dbReference>
<comment type="subcellular location">
    <subcellularLocation>
        <location evidence="2">Cell outer membrane</location>
    </subcellularLocation>
    <subcellularLocation>
        <location evidence="1">Cell surface</location>
    </subcellularLocation>
</comment>
<keyword evidence="4" id="KW-0813">Transport</keyword>
<keyword evidence="8" id="KW-0653">Protein transport</keyword>
<dbReference type="Gene3D" id="2.60.40.4050">
    <property type="match status" value="1"/>
</dbReference>
<feature type="domain" description="Trimeric autotransporter adhesin YadA-like stalk" evidence="14">
    <location>
        <begin position="206"/>
        <end position="247"/>
    </location>
</feature>
<feature type="domain" description="Trimeric autotransporter adhesin YadA-like head" evidence="13">
    <location>
        <begin position="263"/>
        <end position="288"/>
    </location>
</feature>
<keyword evidence="9" id="KW-0472">Membrane</keyword>
<dbReference type="Pfam" id="PF05662">
    <property type="entry name" value="YadA_stalk"/>
    <property type="match status" value="4"/>
</dbReference>
<feature type="domain" description="Trimeric autotransporter adhesin YadA-like stalk" evidence="14">
    <location>
        <begin position="151"/>
        <end position="171"/>
    </location>
</feature>
<dbReference type="GO" id="GO:0015031">
    <property type="term" value="P:protein transport"/>
    <property type="evidence" value="ECO:0007669"/>
    <property type="project" value="UniProtKB-KW"/>
</dbReference>
<dbReference type="Gene3D" id="3.30.1300.30">
    <property type="entry name" value="GSPII I/J protein-like"/>
    <property type="match status" value="1"/>
</dbReference>
<feature type="domain" description="Trimeric autotransporter adhesin YadA-like stalk" evidence="14">
    <location>
        <begin position="348"/>
        <end position="375"/>
    </location>
</feature>
<dbReference type="SUPFAM" id="SSF101967">
    <property type="entry name" value="Adhesin YadA, collagen-binding domain"/>
    <property type="match status" value="2"/>
</dbReference>
<dbReference type="Proteomes" id="UP000199477">
    <property type="component" value="Unassembled WGS sequence"/>
</dbReference>
<sequence length="463" mass="45208">MNGYGGFLKGNLTIDGVFDLNSHKITSLSAGTASTDAVNVGQLSPLVNSLGGGAKIDPTTGAVTGPTYNLTNGGTQTTVGGALTALDNALTTANTNISTNATNISSLQTKVDNGSVGLVKQDATTQAITVASATGGTSINFAGTAGGRVLSGVANGVADSDAVTIAQLKAAGLISPTGKPLLSLVYDDLTMGSAMLGGTKGTVLRNLANGSIAHGSMEAINGGQLFDFQQDVQNQLNALNNQVNQITQGLNDGSLGGAGGAGTGTNSAALGEGANASGSGSTASGANSVASGNNSTANGSGAQATGNNSTALGSNATASANNSVALGGGSVADRDNTVSVGSVGAERQITNVAAGTERTDAANWGQVQDAVQGAKDWASRKFEQVDGRIDRMGAMSAAYSQMAFSAQGVNTPNRVGVGVGMQGGKSAVAVGVSHQFSPNFNVSFGGSASGKEASVGAGMAFGW</sequence>
<dbReference type="InterPro" id="IPR045584">
    <property type="entry name" value="Pilin-like"/>
</dbReference>
<feature type="region of interest" description="Disordered" evidence="11">
    <location>
        <begin position="273"/>
        <end position="308"/>
    </location>
</feature>
<evidence type="ECO:0000256" key="7">
    <source>
        <dbReference type="ARBA" id="ARBA00022729"/>
    </source>
</evidence>
<feature type="domain" description="Trimeric autotransporter adhesin YadA-like head" evidence="13">
    <location>
        <begin position="290"/>
        <end position="316"/>
    </location>
</feature>
<evidence type="ECO:0000259" key="13">
    <source>
        <dbReference type="Pfam" id="PF05658"/>
    </source>
</evidence>
<evidence type="ECO:0000256" key="2">
    <source>
        <dbReference type="ARBA" id="ARBA00004442"/>
    </source>
</evidence>
<dbReference type="EMBL" id="FONH01000007">
    <property type="protein sequence ID" value="SFF08643.1"/>
    <property type="molecule type" value="Genomic_DNA"/>
</dbReference>
<keyword evidence="7" id="KW-0732">Signal</keyword>
<protein>
    <submittedName>
        <fullName evidence="15">Head domain of trimeric autotransporter adhesin</fullName>
    </submittedName>
</protein>